<dbReference type="EMBL" id="FPBK01000010">
    <property type="protein sequence ID" value="SFU61452.1"/>
    <property type="molecule type" value="Genomic_DNA"/>
</dbReference>
<evidence type="ECO:0000256" key="2">
    <source>
        <dbReference type="ARBA" id="ARBA00023002"/>
    </source>
</evidence>
<protein>
    <submittedName>
        <fullName evidence="3">Thioredoxin reductase (NADPH)</fullName>
    </submittedName>
</protein>
<dbReference type="RefSeq" id="WP_093025515.1">
    <property type="nucleotide sequence ID" value="NZ_FPBK01000010.1"/>
</dbReference>
<dbReference type="Proteomes" id="UP000199138">
    <property type="component" value="Unassembled WGS sequence"/>
</dbReference>
<dbReference type="Gene3D" id="3.50.50.60">
    <property type="entry name" value="FAD/NAD(P)-binding domain"/>
    <property type="match status" value="2"/>
</dbReference>
<gene>
    <name evidence="3" type="ORF">SAMN05216480_1102</name>
</gene>
<keyword evidence="1" id="KW-0285">Flavoprotein</keyword>
<dbReference type="Pfam" id="PF13738">
    <property type="entry name" value="Pyr_redox_3"/>
    <property type="match status" value="1"/>
</dbReference>
<keyword evidence="4" id="KW-1185">Reference proteome</keyword>
<dbReference type="InterPro" id="IPR036188">
    <property type="entry name" value="FAD/NAD-bd_sf"/>
</dbReference>
<proteinExistence type="predicted"/>
<dbReference type="OrthoDB" id="9778740at2"/>
<evidence type="ECO:0000256" key="1">
    <source>
        <dbReference type="ARBA" id="ARBA00022630"/>
    </source>
</evidence>
<keyword evidence="2" id="KW-0560">Oxidoreductase</keyword>
<name>A0A1I7HLB3_9FLAO</name>
<evidence type="ECO:0000313" key="4">
    <source>
        <dbReference type="Proteomes" id="UP000199138"/>
    </source>
</evidence>
<dbReference type="PANTHER" id="PTHR48105">
    <property type="entry name" value="THIOREDOXIN REDUCTASE 1-RELATED-RELATED"/>
    <property type="match status" value="1"/>
</dbReference>
<dbReference type="PRINTS" id="PR00368">
    <property type="entry name" value="FADPNR"/>
</dbReference>
<evidence type="ECO:0000313" key="3">
    <source>
        <dbReference type="EMBL" id="SFU61452.1"/>
    </source>
</evidence>
<dbReference type="InterPro" id="IPR023856">
    <property type="entry name" value="Bdr"/>
</dbReference>
<dbReference type="STRING" id="1224947.SAMN05216480_1102"/>
<dbReference type="GO" id="GO:0016491">
    <property type="term" value="F:oxidoreductase activity"/>
    <property type="evidence" value="ECO:0007669"/>
    <property type="project" value="UniProtKB-KW"/>
</dbReference>
<dbReference type="AlphaFoldDB" id="A0A1I7HLB3"/>
<sequence>MFDVLIVGGGPIGIACALEAKKNNLSHIIIEKGCIANSIFNYPLNMHFFSTSDKLEIDAIPFICKEPKPQRNEALEYYRRIVTSNNLSIKLYEEVLQIEKTTSFNIKTNKGEYSAHNVVIATGFYDIPNLMNVPGEDLPKVSHYYTEPHLYVNQKVAVIGASNSSVDAALECYRKGADVTMIVRKPAIGERVKYWVKPDIENRIKEGSIKAYFSSNIKEITSDNLVIQTEKGIKTIENDFVLALTGYQPNFDFLKKIGVYLNENDHLKPTYNQDTMETNIENLYLAGVICGGMETHKWFIENSIIHSKMIVKNIQNKKREAV</sequence>
<dbReference type="PRINTS" id="PR00469">
    <property type="entry name" value="PNDRDTASEII"/>
</dbReference>
<dbReference type="NCBIfam" id="TIGR04018">
    <property type="entry name" value="Bthiol_YpdA"/>
    <property type="match status" value="1"/>
</dbReference>
<reference evidence="3 4" key="1">
    <citation type="submission" date="2016-10" db="EMBL/GenBank/DDBJ databases">
        <authorList>
            <person name="de Groot N.N."/>
        </authorList>
    </citation>
    <scope>NUCLEOTIDE SEQUENCE [LARGE SCALE GENOMIC DNA]</scope>
    <source>
        <strain evidence="3 4">CGMCC 1.12333</strain>
    </source>
</reference>
<organism evidence="3 4">
    <name type="scientific">Pustulibacterium marinum</name>
    <dbReference type="NCBI Taxonomy" id="1224947"/>
    <lineage>
        <taxon>Bacteria</taxon>
        <taxon>Pseudomonadati</taxon>
        <taxon>Bacteroidota</taxon>
        <taxon>Flavobacteriia</taxon>
        <taxon>Flavobacteriales</taxon>
        <taxon>Flavobacteriaceae</taxon>
        <taxon>Pustulibacterium</taxon>
    </lineage>
</organism>
<dbReference type="InterPro" id="IPR050097">
    <property type="entry name" value="Ferredoxin-NADP_redctase_2"/>
</dbReference>
<accession>A0A1I7HLB3</accession>
<dbReference type="SUPFAM" id="SSF51905">
    <property type="entry name" value="FAD/NAD(P)-binding domain"/>
    <property type="match status" value="1"/>
</dbReference>